<keyword evidence="6" id="KW-0175">Coiled coil</keyword>
<dbReference type="InterPro" id="IPR005467">
    <property type="entry name" value="His_kinase_dom"/>
</dbReference>
<dbReference type="NCBIfam" id="TIGR00229">
    <property type="entry name" value="sensory_box"/>
    <property type="match status" value="1"/>
</dbReference>
<dbReference type="EC" id="2.7.13.3" evidence="2"/>
<dbReference type="RefSeq" id="WP_170038690.1">
    <property type="nucleotide sequence ID" value="NZ_JABDTL010000002.1"/>
</dbReference>
<evidence type="ECO:0000256" key="1">
    <source>
        <dbReference type="ARBA" id="ARBA00000085"/>
    </source>
</evidence>
<dbReference type="SMART" id="SM00388">
    <property type="entry name" value="HisKA"/>
    <property type="match status" value="1"/>
</dbReference>
<dbReference type="PROSITE" id="PS50112">
    <property type="entry name" value="PAS"/>
    <property type="match status" value="1"/>
</dbReference>
<dbReference type="PANTHER" id="PTHR43047:SF63">
    <property type="entry name" value="HISTIDINE KINASE"/>
    <property type="match status" value="1"/>
</dbReference>
<dbReference type="PRINTS" id="PR00344">
    <property type="entry name" value="BCTRLSENSOR"/>
</dbReference>
<keyword evidence="10" id="KW-1185">Reference proteome</keyword>
<dbReference type="Gene3D" id="3.30.565.10">
    <property type="entry name" value="Histidine kinase-like ATPase, C-terminal domain"/>
    <property type="match status" value="1"/>
</dbReference>
<dbReference type="SMART" id="SM00387">
    <property type="entry name" value="HATPase_c"/>
    <property type="match status" value="1"/>
</dbReference>
<dbReference type="InterPro" id="IPR036097">
    <property type="entry name" value="HisK_dim/P_sf"/>
</dbReference>
<dbReference type="EMBL" id="JACHIA010000022">
    <property type="protein sequence ID" value="MBB6073202.1"/>
    <property type="molecule type" value="Genomic_DNA"/>
</dbReference>
<dbReference type="InterPro" id="IPR035965">
    <property type="entry name" value="PAS-like_dom_sf"/>
</dbReference>
<dbReference type="Gene3D" id="1.10.287.130">
    <property type="match status" value="1"/>
</dbReference>
<dbReference type="InterPro" id="IPR003661">
    <property type="entry name" value="HisK_dim/P_dom"/>
</dbReference>
<dbReference type="SMART" id="SM00091">
    <property type="entry name" value="PAS"/>
    <property type="match status" value="1"/>
</dbReference>
<dbReference type="SUPFAM" id="SSF47384">
    <property type="entry name" value="Homodimeric domain of signal transducing histidine kinase"/>
    <property type="match status" value="1"/>
</dbReference>
<accession>A0A841H5J1</accession>
<dbReference type="CDD" id="cd00082">
    <property type="entry name" value="HisKA"/>
    <property type="match status" value="1"/>
</dbReference>
<evidence type="ECO:0000256" key="4">
    <source>
        <dbReference type="ARBA" id="ARBA00022679"/>
    </source>
</evidence>
<dbReference type="Pfam" id="PF02518">
    <property type="entry name" value="HATPase_c"/>
    <property type="match status" value="1"/>
</dbReference>
<keyword evidence="3" id="KW-0597">Phosphoprotein</keyword>
<evidence type="ECO:0000256" key="2">
    <source>
        <dbReference type="ARBA" id="ARBA00012438"/>
    </source>
</evidence>
<reference evidence="9 10" key="1">
    <citation type="submission" date="2020-08" db="EMBL/GenBank/DDBJ databases">
        <title>Genomic Encyclopedia of Type Strains, Phase IV (KMG-IV): sequencing the most valuable type-strain genomes for metagenomic binning, comparative biology and taxonomic classification.</title>
        <authorList>
            <person name="Goeker M."/>
        </authorList>
    </citation>
    <scope>NUCLEOTIDE SEQUENCE [LARGE SCALE GENOMIC DNA]</scope>
    <source>
        <strain evidence="9 10">DSM 29007</strain>
    </source>
</reference>
<comment type="caution">
    <text evidence="9">The sequence shown here is derived from an EMBL/GenBank/DDBJ whole genome shotgun (WGS) entry which is preliminary data.</text>
</comment>
<dbReference type="SUPFAM" id="SSF55874">
    <property type="entry name" value="ATPase domain of HSP90 chaperone/DNA topoisomerase II/histidine kinase"/>
    <property type="match status" value="1"/>
</dbReference>
<evidence type="ECO:0000313" key="9">
    <source>
        <dbReference type="EMBL" id="MBB6073202.1"/>
    </source>
</evidence>
<name>A0A841H5J1_9BACT</name>
<dbReference type="SUPFAM" id="SSF55785">
    <property type="entry name" value="PYP-like sensor domain (PAS domain)"/>
    <property type="match status" value="1"/>
</dbReference>
<keyword evidence="5" id="KW-0418">Kinase</keyword>
<dbReference type="PROSITE" id="PS50109">
    <property type="entry name" value="HIS_KIN"/>
    <property type="match status" value="1"/>
</dbReference>
<dbReference type="GO" id="GO:0005886">
    <property type="term" value="C:plasma membrane"/>
    <property type="evidence" value="ECO:0007669"/>
    <property type="project" value="TreeGrafter"/>
</dbReference>
<dbReference type="GO" id="GO:0009927">
    <property type="term" value="F:histidine phosphotransfer kinase activity"/>
    <property type="evidence" value="ECO:0007669"/>
    <property type="project" value="TreeGrafter"/>
</dbReference>
<dbReference type="InterPro" id="IPR000014">
    <property type="entry name" value="PAS"/>
</dbReference>
<proteinExistence type="predicted"/>
<dbReference type="Proteomes" id="UP000582837">
    <property type="component" value="Unassembled WGS sequence"/>
</dbReference>
<feature type="coiled-coil region" evidence="6">
    <location>
        <begin position="124"/>
        <end position="211"/>
    </location>
</feature>
<feature type="domain" description="PAS" evidence="8">
    <location>
        <begin position="9"/>
        <end position="54"/>
    </location>
</feature>
<comment type="catalytic activity">
    <reaction evidence="1">
        <text>ATP + protein L-histidine = ADP + protein N-phospho-L-histidine.</text>
        <dbReference type="EC" id="2.7.13.3"/>
    </reaction>
</comment>
<dbReference type="InterPro" id="IPR004358">
    <property type="entry name" value="Sig_transdc_His_kin-like_C"/>
</dbReference>
<dbReference type="FunFam" id="3.30.565.10:FF:000010">
    <property type="entry name" value="Sensor histidine kinase RcsC"/>
    <property type="match status" value="1"/>
</dbReference>
<dbReference type="Pfam" id="PF00512">
    <property type="entry name" value="HisKA"/>
    <property type="match status" value="1"/>
</dbReference>
<evidence type="ECO:0000313" key="10">
    <source>
        <dbReference type="Proteomes" id="UP000582837"/>
    </source>
</evidence>
<evidence type="ECO:0000259" key="7">
    <source>
        <dbReference type="PROSITE" id="PS50109"/>
    </source>
</evidence>
<dbReference type="PANTHER" id="PTHR43047">
    <property type="entry name" value="TWO-COMPONENT HISTIDINE PROTEIN KINASE"/>
    <property type="match status" value="1"/>
</dbReference>
<evidence type="ECO:0000256" key="3">
    <source>
        <dbReference type="ARBA" id="ARBA00022553"/>
    </source>
</evidence>
<evidence type="ECO:0000259" key="8">
    <source>
        <dbReference type="PROSITE" id="PS50112"/>
    </source>
</evidence>
<organism evidence="9 10">
    <name type="scientific">Longimicrobium terrae</name>
    <dbReference type="NCBI Taxonomy" id="1639882"/>
    <lineage>
        <taxon>Bacteria</taxon>
        <taxon>Pseudomonadati</taxon>
        <taxon>Gemmatimonadota</taxon>
        <taxon>Longimicrobiia</taxon>
        <taxon>Longimicrobiales</taxon>
        <taxon>Longimicrobiaceae</taxon>
        <taxon>Longimicrobium</taxon>
    </lineage>
</organism>
<protein>
    <recommendedName>
        <fullName evidence="2">histidine kinase</fullName>
        <ecNumber evidence="2">2.7.13.3</ecNumber>
    </recommendedName>
</protein>
<dbReference type="Gene3D" id="3.30.450.20">
    <property type="entry name" value="PAS domain"/>
    <property type="match status" value="1"/>
</dbReference>
<dbReference type="InterPro" id="IPR036890">
    <property type="entry name" value="HATPase_C_sf"/>
</dbReference>
<keyword evidence="4" id="KW-0808">Transferase</keyword>
<dbReference type="Pfam" id="PF13188">
    <property type="entry name" value="PAS_8"/>
    <property type="match status" value="1"/>
</dbReference>
<dbReference type="AlphaFoldDB" id="A0A841H5J1"/>
<gene>
    <name evidence="9" type="ORF">HNQ61_004869</name>
</gene>
<dbReference type="CDD" id="cd16922">
    <property type="entry name" value="HATPase_EvgS-ArcB-TorS-like"/>
    <property type="match status" value="1"/>
</dbReference>
<dbReference type="InterPro" id="IPR003594">
    <property type="entry name" value="HATPase_dom"/>
</dbReference>
<dbReference type="GO" id="GO:0000155">
    <property type="term" value="F:phosphorelay sensor kinase activity"/>
    <property type="evidence" value="ECO:0007669"/>
    <property type="project" value="InterPro"/>
</dbReference>
<sequence length="441" mass="48774">MTETAGAPEERRLDELLDHAPAGFASFMDDGTIVAANATFARMLGYAPGELDGRRIESVMGMGTRIFYQTHFFPLLRLHGGAEEIFLLLRHQDGQDVGVLANAARRERDGAWASDCVFMQVRERRKFEDELLRARRTAEQAQAAAEARSEELRHANELLEQQAMELELQHQQLQEQAFEMETQAEEMQAINNELLERSEELVRQRAAAEEANQAKSSFLAVMSHELRTPLNAIAGYVQLLEMGIHGPVTEPQLLALDRIGRSQQHLLRLINDVLNLARIESGRVEYMVENVPIPDLLASVAPMVEPQMAAKQLAFSVDVDAVAVRADRDKVQQIIINLLSNSIKFTPPGGRIAVTSSRRAEQPGVVFVRVTDTGIGIAHGKQAAMFEPFVQVDMSRTRRSEGTGLGLSISRDLARGMGGDLRVRSEEGVGSTFTLTLPAAD</sequence>
<dbReference type="CDD" id="cd00130">
    <property type="entry name" value="PAS"/>
    <property type="match status" value="1"/>
</dbReference>
<evidence type="ECO:0000256" key="6">
    <source>
        <dbReference type="SAM" id="Coils"/>
    </source>
</evidence>
<feature type="domain" description="Histidine kinase" evidence="7">
    <location>
        <begin position="221"/>
        <end position="441"/>
    </location>
</feature>
<evidence type="ECO:0000256" key="5">
    <source>
        <dbReference type="ARBA" id="ARBA00022777"/>
    </source>
</evidence>